<evidence type="ECO:0000313" key="3">
    <source>
        <dbReference type="Proteomes" id="UP000256491"/>
    </source>
</evidence>
<protein>
    <recommendedName>
        <fullName evidence="4">Rad50/SbcC-type AAA domain-containing protein</fullName>
    </recommendedName>
</protein>
<dbReference type="EMBL" id="QNUF01000005">
    <property type="protein sequence ID" value="REC77006.1"/>
    <property type="molecule type" value="Genomic_DNA"/>
</dbReference>
<organism evidence="2 3">
    <name type="scientific">Chryseobacterium rhizosphaerae</name>
    <dbReference type="NCBI Taxonomy" id="395937"/>
    <lineage>
        <taxon>Bacteria</taxon>
        <taxon>Pseudomonadati</taxon>
        <taxon>Bacteroidota</taxon>
        <taxon>Flavobacteriia</taxon>
        <taxon>Flavobacteriales</taxon>
        <taxon>Weeksellaceae</taxon>
        <taxon>Chryseobacterium group</taxon>
        <taxon>Chryseobacterium</taxon>
    </lineage>
</organism>
<proteinExistence type="predicted"/>
<sequence>MIIKEVAIGNSSEAFIEKRFQNKTNIIFSDDNNKGKTLLMQSIVYSIGYDSIWPVGFNLKSYYFYSKISFKNIDYEFLRHGNSIIVSQGEQFYLFNSITEFKYFFSKEIFELPKIPKDGEIKTVDLSLLYEIFFLGQDKRNTSNIIVKGNNNKVDFINMLYYFLGISMVIADGDLNISDLKQQKNELENKIKIEKKKISILKKNPQIANYVSSVANTENFEIIKMRLNVIHNSITELSKQRNREENRRTKLIYLKSELNSLNRSLKEGKVKCADCNSTNIIFSNVDFEFDVSNKYVRDSIISSIDENIKLKEEIVLEFDSLIEKEQKELKKILNTSSSPDLRNYILFEDEIRDSNEIDELVSQLKLQLIEVENKIKAINQGIEINTDLQKKSFENIVNEITRLYKTIDPKGTLEINSLFTKANETFSGSEEQEFYFSKIVALNNLLNHEFPIIIDSFREGELSTSKEEKMITEFIKLDKQVILTSTLKREEYSADKYENFSNINIIDYSSFQDSKLLQEENTSEFLEIIGKFPITI</sequence>
<reference evidence="2 3" key="1">
    <citation type="journal article" date="2010" name="Syst. Appl. Microbiol.">
        <title>Four new species of Chryseobacterium from the rhizosphere of coastal sand dune plants, Chryseobacterium elymi sp. nov., Chryseobacterium hagamense sp. nov., Chryseobacterium lathyri sp. nov. and Chryseobacterium rhizosphaerae sp. nov.</title>
        <authorList>
            <person name="Cho S.H."/>
            <person name="Lee K.S."/>
            <person name="Shin D.S."/>
            <person name="Han J.H."/>
            <person name="Park K.S."/>
            <person name="Lee C.H."/>
            <person name="Park K.H."/>
            <person name="Kim S.B."/>
        </authorList>
    </citation>
    <scope>NUCLEOTIDE SEQUENCE [LARGE SCALE GENOMIC DNA]</scope>
    <source>
        <strain evidence="2 3">KCTC 22548</strain>
    </source>
</reference>
<evidence type="ECO:0000256" key="1">
    <source>
        <dbReference type="SAM" id="Coils"/>
    </source>
</evidence>
<gene>
    <name evidence="2" type="ORF">DRF57_06360</name>
</gene>
<feature type="coiled-coil region" evidence="1">
    <location>
        <begin position="170"/>
        <end position="204"/>
    </location>
</feature>
<evidence type="ECO:0000313" key="2">
    <source>
        <dbReference type="EMBL" id="REC77006.1"/>
    </source>
</evidence>
<comment type="caution">
    <text evidence="2">The sequence shown here is derived from an EMBL/GenBank/DDBJ whole genome shotgun (WGS) entry which is preliminary data.</text>
</comment>
<evidence type="ECO:0008006" key="4">
    <source>
        <dbReference type="Google" id="ProtNLM"/>
    </source>
</evidence>
<name>A0ABX9IPC2_9FLAO</name>
<keyword evidence="3" id="KW-1185">Reference proteome</keyword>
<dbReference type="Proteomes" id="UP000256491">
    <property type="component" value="Unassembled WGS sequence"/>
</dbReference>
<keyword evidence="1" id="KW-0175">Coiled coil</keyword>
<accession>A0ABX9IPC2</accession>
<dbReference type="RefSeq" id="WP_084087433.1">
    <property type="nucleotide sequence ID" value="NZ_BJYH01000028.1"/>
</dbReference>